<dbReference type="PRINTS" id="PR00081">
    <property type="entry name" value="GDHRDH"/>
</dbReference>
<evidence type="ECO:0000256" key="1">
    <source>
        <dbReference type="RuleBase" id="RU000363"/>
    </source>
</evidence>
<dbReference type="Pfam" id="PF00106">
    <property type="entry name" value="adh_short"/>
    <property type="match status" value="1"/>
</dbReference>
<dbReference type="PRINTS" id="PR00080">
    <property type="entry name" value="SDRFAMILY"/>
</dbReference>
<reference evidence="2 3" key="1">
    <citation type="submission" date="2018-03" db="EMBL/GenBank/DDBJ databases">
        <title>Genomic Encyclopedia of Archaeal and Bacterial Type Strains, Phase II (KMG-II): from individual species to whole genera.</title>
        <authorList>
            <person name="Goeker M."/>
        </authorList>
    </citation>
    <scope>NUCLEOTIDE SEQUENCE [LARGE SCALE GENOMIC DNA]</scope>
    <source>
        <strain evidence="2 3">DSM 101533</strain>
    </source>
</reference>
<dbReference type="PANTHER" id="PTHR45458">
    <property type="entry name" value="SHORT-CHAIN DEHYDROGENASE/REDUCTASE SDR"/>
    <property type="match status" value="1"/>
</dbReference>
<keyword evidence="3" id="KW-1185">Reference proteome</keyword>
<dbReference type="InterPro" id="IPR002347">
    <property type="entry name" value="SDR_fam"/>
</dbReference>
<accession>A0A2T0VYB2</accession>
<dbReference type="Proteomes" id="UP000238007">
    <property type="component" value="Unassembled WGS sequence"/>
</dbReference>
<gene>
    <name evidence="2" type="ORF">CLV80_10691</name>
</gene>
<evidence type="ECO:0000313" key="3">
    <source>
        <dbReference type="Proteomes" id="UP000238007"/>
    </source>
</evidence>
<dbReference type="SUPFAM" id="SSF51735">
    <property type="entry name" value="NAD(P)-binding Rossmann-fold domains"/>
    <property type="match status" value="1"/>
</dbReference>
<dbReference type="AlphaFoldDB" id="A0A2T0VYB2"/>
<dbReference type="OrthoDB" id="9785826at2"/>
<dbReference type="InterPro" id="IPR052184">
    <property type="entry name" value="SDR_enzymes"/>
</dbReference>
<dbReference type="PANTHER" id="PTHR45458:SF1">
    <property type="entry name" value="SHORT CHAIN DEHYDROGENASE"/>
    <property type="match status" value="1"/>
</dbReference>
<comment type="similarity">
    <text evidence="1">Belongs to the short-chain dehydrogenases/reductases (SDR) family.</text>
</comment>
<comment type="caution">
    <text evidence="2">The sequence shown here is derived from an EMBL/GenBank/DDBJ whole genome shotgun (WGS) entry which is preliminary data.</text>
</comment>
<dbReference type="RefSeq" id="WP_106357833.1">
    <property type="nucleotide sequence ID" value="NZ_PVTP01000006.1"/>
</dbReference>
<dbReference type="EMBL" id="PVTP01000006">
    <property type="protein sequence ID" value="PRY77247.1"/>
    <property type="molecule type" value="Genomic_DNA"/>
</dbReference>
<proteinExistence type="inferred from homology"/>
<dbReference type="GO" id="GO:0016616">
    <property type="term" value="F:oxidoreductase activity, acting on the CH-OH group of donors, NAD or NADP as acceptor"/>
    <property type="evidence" value="ECO:0007669"/>
    <property type="project" value="TreeGrafter"/>
</dbReference>
<evidence type="ECO:0000313" key="2">
    <source>
        <dbReference type="EMBL" id="PRY77247.1"/>
    </source>
</evidence>
<protein>
    <submittedName>
        <fullName evidence="2">Short-subunit dehydrogenase</fullName>
    </submittedName>
</protein>
<organism evidence="2 3">
    <name type="scientific">Yoonia maritima</name>
    <dbReference type="NCBI Taxonomy" id="1435347"/>
    <lineage>
        <taxon>Bacteria</taxon>
        <taxon>Pseudomonadati</taxon>
        <taxon>Pseudomonadota</taxon>
        <taxon>Alphaproteobacteria</taxon>
        <taxon>Rhodobacterales</taxon>
        <taxon>Paracoccaceae</taxon>
        <taxon>Yoonia</taxon>
    </lineage>
</organism>
<dbReference type="InterPro" id="IPR036291">
    <property type="entry name" value="NAD(P)-bd_dom_sf"/>
</dbReference>
<sequence length="214" mass="22448">MKTVLITGANRGIGAALASVAEQSGFDVIRATRPGRGGDVEFDVTDPFAVKRAIAAIDLPIDILINNAGIIGPNRQATTNMDYAGMAQTFAVNVAGPLAVSNACLELLRQSNAPRILTISSQMAYMGYAKSDRIAYRASKAAVNKVMQGLATDLRPDGITVALVDPGWVRTDMGGADADLDAADVGAGIIALAENLTLGDTGKFFTWDGKEREF</sequence>
<name>A0A2T0VYB2_9RHOB</name>
<dbReference type="Gene3D" id="3.40.50.720">
    <property type="entry name" value="NAD(P)-binding Rossmann-like Domain"/>
    <property type="match status" value="1"/>
</dbReference>